<dbReference type="Pfam" id="PF25209">
    <property type="entry name" value="Phage_capsid_4"/>
    <property type="match status" value="1"/>
</dbReference>
<gene>
    <name evidence="1" type="ORF">P0O15_10880</name>
</gene>
<dbReference type="RefSeq" id="WP_316967389.1">
    <property type="nucleotide sequence ID" value="NZ_JARFPK010000054.1"/>
</dbReference>
<evidence type="ECO:0000313" key="1">
    <source>
        <dbReference type="EMBL" id="MDF0591662.1"/>
    </source>
</evidence>
<protein>
    <submittedName>
        <fullName evidence="1">P22 coat protein - protein 5 domain protein</fullName>
    </submittedName>
</protein>
<sequence length="283" mass="30603">MAISNFIGEIWSAQILEALHKTLVYGQSNVVNRNYEGEIRGKGSTVHINSHGPITVAPYVKAVGLSDPEDLTDAGAELVITEAQSFNFRIDDIDKAQMNVNLMESATRDAAYRLGDVADQFLAGLMEEDAGNTLDPAALDLDEVLVRDLLIDIKTALDEANAPKQGRWVILPPWVVGFMLKEGLITHNTTWSGVEGAMKNGQITRLFGFDLLESNNVPAETVNYTVLAGVPQAVTYAESVNEVEAYRPDKFIADALRGLHVYGAEVVRPDCLASVVVSDGSGA</sequence>
<reference evidence="1 2" key="1">
    <citation type="submission" date="2023-03" db="EMBL/GenBank/DDBJ databases">
        <title>WGS of Methanotrichaceae archaeon Mx.</title>
        <authorList>
            <person name="Sorokin D.Y."/>
            <person name="Merkel A.Y."/>
        </authorList>
    </citation>
    <scope>NUCLEOTIDE SEQUENCE [LARGE SCALE GENOMIC DNA]</scope>
    <source>
        <strain evidence="1 2">Mx</strain>
    </source>
</reference>
<comment type="caution">
    <text evidence="1">The sequence shown here is derived from an EMBL/GenBank/DDBJ whole genome shotgun (WGS) entry which is preliminary data.</text>
</comment>
<keyword evidence="2" id="KW-1185">Reference proteome</keyword>
<name>A0ABT5XAH5_9EURY</name>
<organism evidence="1 2">
    <name type="scientific">Candidatus Methanocrinis natronophilus</name>
    <dbReference type="NCBI Taxonomy" id="3033396"/>
    <lineage>
        <taxon>Archaea</taxon>
        <taxon>Methanobacteriati</taxon>
        <taxon>Methanobacteriota</taxon>
        <taxon>Stenosarchaea group</taxon>
        <taxon>Methanomicrobia</taxon>
        <taxon>Methanotrichales</taxon>
        <taxon>Methanotrichaceae</taxon>
        <taxon>Methanocrinis</taxon>
    </lineage>
</organism>
<evidence type="ECO:0000313" key="2">
    <source>
        <dbReference type="Proteomes" id="UP001220010"/>
    </source>
</evidence>
<keyword evidence="1" id="KW-0167">Capsid protein</keyword>
<proteinExistence type="predicted"/>
<dbReference type="Proteomes" id="UP001220010">
    <property type="component" value="Unassembled WGS sequence"/>
</dbReference>
<dbReference type="EMBL" id="JARFPK010000054">
    <property type="protein sequence ID" value="MDF0591662.1"/>
    <property type="molecule type" value="Genomic_DNA"/>
</dbReference>
<accession>A0ABT5XAH5</accession>
<keyword evidence="1" id="KW-0946">Virion</keyword>